<evidence type="ECO:0000256" key="2">
    <source>
        <dbReference type="ARBA" id="ARBA00022980"/>
    </source>
</evidence>
<dbReference type="GO" id="GO:0006412">
    <property type="term" value="P:translation"/>
    <property type="evidence" value="ECO:0007669"/>
    <property type="project" value="InterPro"/>
</dbReference>
<evidence type="ECO:0000256" key="1">
    <source>
        <dbReference type="ARBA" id="ARBA00005589"/>
    </source>
</evidence>
<reference evidence="9" key="1">
    <citation type="submission" date="2021-06" db="EMBL/GenBank/DDBJ databases">
        <authorList>
            <person name="Kallberg Y."/>
            <person name="Tangrot J."/>
            <person name="Rosling A."/>
        </authorList>
    </citation>
    <scope>NUCLEOTIDE SEQUENCE</scope>
    <source>
        <strain evidence="9">IA702</strain>
    </source>
</reference>
<dbReference type="OrthoDB" id="21463at2759"/>
<dbReference type="InterPro" id="IPR001648">
    <property type="entry name" value="Ribosomal_bS18"/>
</dbReference>
<evidence type="ECO:0000313" key="10">
    <source>
        <dbReference type="Proteomes" id="UP000789572"/>
    </source>
</evidence>
<dbReference type="PRINTS" id="PR00974">
    <property type="entry name" value="RIBOSOMALS18"/>
</dbReference>
<dbReference type="PANTHER" id="PTHR13479">
    <property type="entry name" value="30S RIBOSOMAL PROTEIN S18"/>
    <property type="match status" value="1"/>
</dbReference>
<dbReference type="GO" id="GO:0070181">
    <property type="term" value="F:small ribosomal subunit rRNA binding"/>
    <property type="evidence" value="ECO:0007669"/>
    <property type="project" value="TreeGrafter"/>
</dbReference>
<dbReference type="InterPro" id="IPR000424">
    <property type="entry name" value="Primosome_PriB/ssb"/>
</dbReference>
<proteinExistence type="inferred from homology"/>
<name>A0A9N9D4Y1_9GLOM</name>
<accession>A0A9N9D4Y1</accession>
<evidence type="ECO:0000256" key="4">
    <source>
        <dbReference type="ARBA" id="ARBA00023274"/>
    </source>
</evidence>
<evidence type="ECO:0000256" key="6">
    <source>
        <dbReference type="PROSITE-ProRule" id="PRU00252"/>
    </source>
</evidence>
<dbReference type="Pfam" id="PF00436">
    <property type="entry name" value="SSB"/>
    <property type="match status" value="1"/>
</dbReference>
<dbReference type="InterPro" id="IPR012340">
    <property type="entry name" value="NA-bd_OB-fold"/>
</dbReference>
<feature type="region of interest" description="Disordered" evidence="8">
    <location>
        <begin position="20"/>
        <end position="42"/>
    </location>
</feature>
<gene>
    <name evidence="9" type="ORF">POCULU_LOCUS8493</name>
</gene>
<evidence type="ECO:0000256" key="7">
    <source>
        <dbReference type="RuleBase" id="RU003910"/>
    </source>
</evidence>
<dbReference type="Gene3D" id="2.40.50.140">
    <property type="entry name" value="Nucleic acid-binding proteins"/>
    <property type="match status" value="1"/>
</dbReference>
<evidence type="ECO:0000256" key="3">
    <source>
        <dbReference type="ARBA" id="ARBA00023125"/>
    </source>
</evidence>
<keyword evidence="10" id="KW-1185">Reference proteome</keyword>
<dbReference type="PANTHER" id="PTHR13479:SF40">
    <property type="entry name" value="SMALL RIBOSOMAL SUBUNIT PROTEIN BS18M"/>
    <property type="match status" value="1"/>
</dbReference>
<keyword evidence="4 7" id="KW-0687">Ribonucleoprotein</keyword>
<evidence type="ECO:0000256" key="8">
    <source>
        <dbReference type="SAM" id="MobiDB-lite"/>
    </source>
</evidence>
<dbReference type="AlphaFoldDB" id="A0A9N9D4Y1"/>
<dbReference type="GO" id="GO:1990904">
    <property type="term" value="C:ribonucleoprotein complex"/>
    <property type="evidence" value="ECO:0007669"/>
    <property type="project" value="UniProtKB-KW"/>
</dbReference>
<dbReference type="EMBL" id="CAJVPJ010002487">
    <property type="protein sequence ID" value="CAG8622579.1"/>
    <property type="molecule type" value="Genomic_DNA"/>
</dbReference>
<evidence type="ECO:0000313" key="9">
    <source>
        <dbReference type="EMBL" id="CAG8622579.1"/>
    </source>
</evidence>
<dbReference type="PROSITE" id="PS50935">
    <property type="entry name" value="SSB"/>
    <property type="match status" value="2"/>
</dbReference>
<comment type="similarity">
    <text evidence="1 7">Belongs to the bacterial ribosomal protein bS18 family.</text>
</comment>
<evidence type="ECO:0000256" key="5">
    <source>
        <dbReference type="ARBA" id="ARBA00035264"/>
    </source>
</evidence>
<protein>
    <recommendedName>
        <fullName evidence="5">Small ribosomal subunit protein bS18m</fullName>
    </recommendedName>
</protein>
<sequence>MLNKIKIIGKILLNEIKDESEKNDSGLVSDSQETEGEVEKTENEKREPWFYFSVEVLCPSGSLTILRCIAQGEMAERIKKEVKKDEVVEVCGYLRNEKNSRQILIRVVEFSKSNIDFEKIDEVNSNQVRLIGKIITDLQATENKSNPETLSFRLAAPREGVKSPLFFCRVNEKELISEFNEKLKKSDVILLEGYLQTQKILEEKDGEKKITRISSIICYGFTLLDNDSANVFGPLDNLTRIVKEGIEYVDYKDVVTLRKFINRQGRINHHQYTQLVAKTQRQITRAIKRARQMALLPYTIIEQNEEIQK</sequence>
<dbReference type="GO" id="GO:0005840">
    <property type="term" value="C:ribosome"/>
    <property type="evidence" value="ECO:0007669"/>
    <property type="project" value="UniProtKB-KW"/>
</dbReference>
<dbReference type="GO" id="GO:0003735">
    <property type="term" value="F:structural constituent of ribosome"/>
    <property type="evidence" value="ECO:0007669"/>
    <property type="project" value="InterPro"/>
</dbReference>
<organism evidence="9 10">
    <name type="scientific">Paraglomus occultum</name>
    <dbReference type="NCBI Taxonomy" id="144539"/>
    <lineage>
        <taxon>Eukaryota</taxon>
        <taxon>Fungi</taxon>
        <taxon>Fungi incertae sedis</taxon>
        <taxon>Mucoromycota</taxon>
        <taxon>Glomeromycotina</taxon>
        <taxon>Glomeromycetes</taxon>
        <taxon>Paraglomerales</taxon>
        <taxon>Paraglomeraceae</taxon>
        <taxon>Paraglomus</taxon>
    </lineage>
</organism>
<dbReference type="Gene3D" id="4.10.640.10">
    <property type="entry name" value="Ribosomal protein S18"/>
    <property type="match status" value="1"/>
</dbReference>
<keyword evidence="2 7" id="KW-0689">Ribosomal protein</keyword>
<dbReference type="SUPFAM" id="SSF46911">
    <property type="entry name" value="Ribosomal protein S18"/>
    <property type="match status" value="1"/>
</dbReference>
<dbReference type="Proteomes" id="UP000789572">
    <property type="component" value="Unassembled WGS sequence"/>
</dbReference>
<dbReference type="NCBIfam" id="TIGR00165">
    <property type="entry name" value="S18"/>
    <property type="match status" value="1"/>
</dbReference>
<dbReference type="InterPro" id="IPR036870">
    <property type="entry name" value="Ribosomal_bS18_sf"/>
</dbReference>
<dbReference type="Pfam" id="PF01084">
    <property type="entry name" value="Ribosomal_S18"/>
    <property type="match status" value="1"/>
</dbReference>
<keyword evidence="3 6" id="KW-0238">DNA-binding</keyword>
<dbReference type="SUPFAM" id="SSF50249">
    <property type="entry name" value="Nucleic acid-binding proteins"/>
    <property type="match status" value="1"/>
</dbReference>
<dbReference type="GO" id="GO:0003697">
    <property type="term" value="F:single-stranded DNA binding"/>
    <property type="evidence" value="ECO:0007669"/>
    <property type="project" value="InterPro"/>
</dbReference>
<dbReference type="HAMAP" id="MF_00270">
    <property type="entry name" value="Ribosomal_bS18"/>
    <property type="match status" value="1"/>
</dbReference>
<comment type="caution">
    <text evidence="9">The sequence shown here is derived from an EMBL/GenBank/DDBJ whole genome shotgun (WGS) entry which is preliminary data.</text>
</comment>